<protein>
    <submittedName>
        <fullName evidence="1">Uncharacterized protein</fullName>
    </submittedName>
</protein>
<accession>A0ABP4DM85</accession>
<evidence type="ECO:0000313" key="1">
    <source>
        <dbReference type="EMBL" id="GAA1013754.1"/>
    </source>
</evidence>
<evidence type="ECO:0000313" key="2">
    <source>
        <dbReference type="Proteomes" id="UP001501072"/>
    </source>
</evidence>
<sequence>MIASTPVARWSWARDDETSDPLTCCLRDVLAAYAVLAEHRFATGEPVVRVSVTEAGRANSFLFQGRLTAGSPGPKAAVPMAGRVRAALRAGGIGAVDGFVECPGTVVVNAEGEEARLEGLFQLSASSFAGFAGVELATHTDVWLAHDLMGRPQPEIHAANAPRLSALLRELSEVLGSETDPDDPTCFARPTGTGAENFFDEDGRAADVWGSFEVPTRYDVFVHAPGFGRIGYRRTVRGEVRCVPVRDGRGGLLGHLWASDAEGAASFEPRDVGDDAVYRAGLVWLERLRAAHDRGLSPSAALAELAAWPDEDGAGRAGPSAEARTIPLAVLREQAKATQW</sequence>
<name>A0ABP4DM85_9ACTN</name>
<dbReference type="EMBL" id="BAAAHU010000048">
    <property type="protein sequence ID" value="GAA1013754.1"/>
    <property type="molecule type" value="Genomic_DNA"/>
</dbReference>
<dbReference type="RefSeq" id="WP_346073754.1">
    <property type="nucleotide sequence ID" value="NZ_BAAAHU010000048.1"/>
</dbReference>
<reference evidence="2" key="1">
    <citation type="journal article" date="2019" name="Int. J. Syst. Evol. Microbiol.">
        <title>The Global Catalogue of Microorganisms (GCM) 10K type strain sequencing project: providing services to taxonomists for standard genome sequencing and annotation.</title>
        <authorList>
            <consortium name="The Broad Institute Genomics Platform"/>
            <consortium name="The Broad Institute Genome Sequencing Center for Infectious Disease"/>
            <person name="Wu L."/>
            <person name="Ma J."/>
        </authorList>
    </citation>
    <scope>NUCLEOTIDE SEQUENCE [LARGE SCALE GENOMIC DNA]</scope>
    <source>
        <strain evidence="2">JCM 11269</strain>
    </source>
</reference>
<organism evidence="1 2">
    <name type="scientific">Streptomyces thermogriseus</name>
    <dbReference type="NCBI Taxonomy" id="75292"/>
    <lineage>
        <taxon>Bacteria</taxon>
        <taxon>Bacillati</taxon>
        <taxon>Actinomycetota</taxon>
        <taxon>Actinomycetes</taxon>
        <taxon>Kitasatosporales</taxon>
        <taxon>Streptomycetaceae</taxon>
        <taxon>Streptomyces</taxon>
    </lineage>
</organism>
<dbReference type="Proteomes" id="UP001501072">
    <property type="component" value="Unassembled WGS sequence"/>
</dbReference>
<gene>
    <name evidence="1" type="ORF">GCM10009564_41440</name>
</gene>
<keyword evidence="2" id="KW-1185">Reference proteome</keyword>
<proteinExistence type="predicted"/>
<comment type="caution">
    <text evidence="1">The sequence shown here is derived from an EMBL/GenBank/DDBJ whole genome shotgun (WGS) entry which is preliminary data.</text>
</comment>